<organism evidence="2 3">
    <name type="scientific">Circinella minor</name>
    <dbReference type="NCBI Taxonomy" id="1195481"/>
    <lineage>
        <taxon>Eukaryota</taxon>
        <taxon>Fungi</taxon>
        <taxon>Fungi incertae sedis</taxon>
        <taxon>Mucoromycota</taxon>
        <taxon>Mucoromycotina</taxon>
        <taxon>Mucoromycetes</taxon>
        <taxon>Mucorales</taxon>
        <taxon>Lichtheimiaceae</taxon>
        <taxon>Circinella</taxon>
    </lineage>
</organism>
<reference evidence="2 3" key="1">
    <citation type="submission" date="2020-12" db="EMBL/GenBank/DDBJ databases">
        <title>Metabolic potential, ecology and presence of endohyphal bacteria is reflected in genomic diversity of Mucoromycotina.</title>
        <authorList>
            <person name="Muszewska A."/>
            <person name="Okrasinska A."/>
            <person name="Steczkiewicz K."/>
            <person name="Drgas O."/>
            <person name="Orlowska M."/>
            <person name="Perlinska-Lenart U."/>
            <person name="Aleksandrzak-Piekarczyk T."/>
            <person name="Szatraj K."/>
            <person name="Zielenkiewicz U."/>
            <person name="Pilsyk S."/>
            <person name="Malc E."/>
            <person name="Mieczkowski P."/>
            <person name="Kruszewska J.S."/>
            <person name="Biernat P."/>
            <person name="Pawlowska J."/>
        </authorList>
    </citation>
    <scope>NUCLEOTIDE SEQUENCE [LARGE SCALE GENOMIC DNA]</scope>
    <source>
        <strain evidence="2 3">CBS 142.35</strain>
    </source>
</reference>
<evidence type="ECO:0000313" key="3">
    <source>
        <dbReference type="Proteomes" id="UP000646827"/>
    </source>
</evidence>
<comment type="caution">
    <text evidence="2">The sequence shown here is derived from an EMBL/GenBank/DDBJ whole genome shotgun (WGS) entry which is preliminary data.</text>
</comment>
<keyword evidence="3" id="KW-1185">Reference proteome</keyword>
<name>A0A8H7VGQ9_9FUNG</name>
<dbReference type="EMBL" id="JAEPRB010000239">
    <property type="protein sequence ID" value="KAG2218287.1"/>
    <property type="molecule type" value="Genomic_DNA"/>
</dbReference>
<gene>
    <name evidence="2" type="ORF">INT45_000969</name>
</gene>
<protein>
    <submittedName>
        <fullName evidence="2">Uncharacterized protein</fullName>
    </submittedName>
</protein>
<proteinExistence type="predicted"/>
<accession>A0A8H7VGQ9</accession>
<dbReference type="AlphaFoldDB" id="A0A8H7VGQ9"/>
<sequence length="544" mass="62798">MAKPKLPHSISKNYTIPEAIRQELEFEPYILNCPIGKFCDPLEHVKAIPIKTLSELDIKHFYNNLIQGLYSLNTRHENDVDLNQVTKKYLKEVYTYCSKKAFQKKLILKANTILKKNEEYLNAMKIKEAKKRTAQEAELLGVDMTRSSIKQYRSEVLVDVSNARQQSEQATSSSSRETTVSSTQHELNEQSAKIITMEKNQKRFILNSALFCLSTPHKPKIQKVDTKTIADLCSLGIESLENDDEHKNTNTMKEFRENCKMQEKNESLSKIKHILDFLDDILNCDFSEFPCRIWSHLIHKSIDTDVKYFANIISYTLTDFHCNCKQPMVLNSNHERTPFVEYVIPMFKYLSKETGMLDFSWCEKLVETQKYAQIPGVDYESGSTDRKYADGLGKTNNSEALFIESSSGLLQENISHTLEDTLKLLVECNGALCYILSHFKNSRFKTALKKSTFGIQVIKDTVTLSRMNLKEDRLWKFVELRSADIPTNWSDRFNWVKMFELIATLFLCLKEEERVDMELKKENSGLTAVSKEETLASVLSFSEL</sequence>
<evidence type="ECO:0000256" key="1">
    <source>
        <dbReference type="SAM" id="MobiDB-lite"/>
    </source>
</evidence>
<dbReference type="Proteomes" id="UP000646827">
    <property type="component" value="Unassembled WGS sequence"/>
</dbReference>
<feature type="region of interest" description="Disordered" evidence="1">
    <location>
        <begin position="163"/>
        <end position="187"/>
    </location>
</feature>
<feature type="compositionally biased region" description="Low complexity" evidence="1">
    <location>
        <begin position="171"/>
        <end position="183"/>
    </location>
</feature>
<dbReference type="OrthoDB" id="2285782at2759"/>
<evidence type="ECO:0000313" key="2">
    <source>
        <dbReference type="EMBL" id="KAG2218287.1"/>
    </source>
</evidence>